<dbReference type="PANTHER" id="PTHR34825:SF1">
    <property type="entry name" value="AAA-ATPASE-LIKE DOMAIN-CONTAINING PROTEIN"/>
    <property type="match status" value="1"/>
</dbReference>
<feature type="region of interest" description="Disordered" evidence="1">
    <location>
        <begin position="17"/>
        <end position="36"/>
    </location>
</feature>
<dbReference type="PANTHER" id="PTHR34825">
    <property type="entry name" value="CONSERVED PROTEIN, WITH A WEAK D-GALACTARATE DEHYDRATASE/ALTRONATE HYDROLASE DOMAIN"/>
    <property type="match status" value="1"/>
</dbReference>
<feature type="compositionally biased region" description="Basic and acidic residues" evidence="1">
    <location>
        <begin position="78"/>
        <end position="97"/>
    </location>
</feature>
<dbReference type="EMBL" id="JBAHYK010001558">
    <property type="protein sequence ID" value="KAL0567552.1"/>
    <property type="molecule type" value="Genomic_DNA"/>
</dbReference>
<proteinExistence type="predicted"/>
<gene>
    <name evidence="3" type="ORF">V5O48_014438</name>
</gene>
<dbReference type="InterPro" id="IPR018631">
    <property type="entry name" value="AAA-ATPase-like_dom"/>
</dbReference>
<feature type="region of interest" description="Disordered" evidence="1">
    <location>
        <begin position="78"/>
        <end position="102"/>
    </location>
</feature>
<evidence type="ECO:0000313" key="3">
    <source>
        <dbReference type="EMBL" id="KAL0567552.1"/>
    </source>
</evidence>
<evidence type="ECO:0000259" key="2">
    <source>
        <dbReference type="Pfam" id="PF09820"/>
    </source>
</evidence>
<dbReference type="Proteomes" id="UP001465976">
    <property type="component" value="Unassembled WGS sequence"/>
</dbReference>
<protein>
    <recommendedName>
        <fullName evidence="2">AAA-ATPase-like domain-containing protein</fullName>
    </recommendedName>
</protein>
<reference evidence="3 4" key="1">
    <citation type="submission" date="2024-02" db="EMBL/GenBank/DDBJ databases">
        <title>A draft genome for the cacao thread blight pathogen Marasmius crinis-equi.</title>
        <authorList>
            <person name="Cohen S.P."/>
            <person name="Baruah I.K."/>
            <person name="Amoako-Attah I."/>
            <person name="Bukari Y."/>
            <person name="Meinhardt L.W."/>
            <person name="Bailey B.A."/>
        </authorList>
    </citation>
    <scope>NUCLEOTIDE SEQUENCE [LARGE SCALE GENOMIC DNA]</scope>
    <source>
        <strain evidence="3 4">GH-76</strain>
    </source>
</reference>
<dbReference type="Pfam" id="PF09820">
    <property type="entry name" value="AAA-ATPase_like"/>
    <property type="match status" value="1"/>
</dbReference>
<organism evidence="3 4">
    <name type="scientific">Marasmius crinis-equi</name>
    <dbReference type="NCBI Taxonomy" id="585013"/>
    <lineage>
        <taxon>Eukaryota</taxon>
        <taxon>Fungi</taxon>
        <taxon>Dikarya</taxon>
        <taxon>Basidiomycota</taxon>
        <taxon>Agaricomycotina</taxon>
        <taxon>Agaricomycetes</taxon>
        <taxon>Agaricomycetidae</taxon>
        <taxon>Agaricales</taxon>
        <taxon>Marasmiineae</taxon>
        <taxon>Marasmiaceae</taxon>
        <taxon>Marasmius</taxon>
    </lineage>
</organism>
<accession>A0ABR3EXB2</accession>
<sequence>MSIFLSFPLDSVPDHLIPPITPPDSPMQSDAVLPPPPLQVLSPLYTPPSSSSSSTLSVDPGLCTAFDAKLDLRVVQEGDDHETHEDGNLVKTQDHGFSEGASSKTRYPFEVVSLPEYSDESIWKRLQEARISFTLDTTLPRTHFIIQLRSDTTEFKNILAVRHFCDRTPIFEVAFRYKCVLLKTPPGHGKTTTLSMIKRFYDVLDKDDFYSTFENTGMGFRIFDLEQSWEHSNCYVLTLDFGELNITDEDFNFNTEINTRLKEFIHRYRDFFPNLSNPEEWIDEQSAVQTLTNIMGDLVKGHQSRNVVVCIDNYDSPYWELRRRSDSAQISLANSKGWEFTRHLHDLLEDLCIWNRVGFIQLVMFAGRENIFGASSISSTIQHRVCDIVERLEVDPVGMLGFDKHDLQNISNRLAGQFHSLGLKQLAQEYLESEEGRSEWESVGKYYGLSCREMLHWFADRLEEKTRGIKGKVEGITVPWSENGIPW</sequence>
<comment type="caution">
    <text evidence="3">The sequence shown here is derived from an EMBL/GenBank/DDBJ whole genome shotgun (WGS) entry which is preliminary data.</text>
</comment>
<feature type="domain" description="AAA-ATPase-like" evidence="2">
    <location>
        <begin position="163"/>
        <end position="327"/>
    </location>
</feature>
<evidence type="ECO:0000313" key="4">
    <source>
        <dbReference type="Proteomes" id="UP001465976"/>
    </source>
</evidence>
<name>A0ABR3EXB2_9AGAR</name>
<keyword evidence="4" id="KW-1185">Reference proteome</keyword>
<evidence type="ECO:0000256" key="1">
    <source>
        <dbReference type="SAM" id="MobiDB-lite"/>
    </source>
</evidence>